<sequence>MFKFIAFLAGGDADAAADTSAERPSLPSASTDPSAAADQRKDEVRKTSNERNETSPRRRDTAPSSVAARSAAANGGLLD</sequence>
<feature type="non-terminal residue" evidence="2">
    <location>
        <position position="79"/>
    </location>
</feature>
<feature type="compositionally biased region" description="Low complexity" evidence="1">
    <location>
        <begin position="12"/>
        <end position="37"/>
    </location>
</feature>
<dbReference type="EMBL" id="AGNL01045716">
    <property type="protein sequence ID" value="EJK48550.1"/>
    <property type="molecule type" value="Genomic_DNA"/>
</dbReference>
<gene>
    <name evidence="2" type="ORF">THAOC_32643</name>
</gene>
<protein>
    <submittedName>
        <fullName evidence="2">Uncharacterized protein</fullName>
    </submittedName>
</protein>
<accession>K0R6Q5</accession>
<feature type="region of interest" description="Disordered" evidence="1">
    <location>
        <begin position="12"/>
        <end position="79"/>
    </location>
</feature>
<feature type="compositionally biased region" description="Low complexity" evidence="1">
    <location>
        <begin position="62"/>
        <end position="73"/>
    </location>
</feature>
<organism evidence="2 3">
    <name type="scientific">Thalassiosira oceanica</name>
    <name type="common">Marine diatom</name>
    <dbReference type="NCBI Taxonomy" id="159749"/>
    <lineage>
        <taxon>Eukaryota</taxon>
        <taxon>Sar</taxon>
        <taxon>Stramenopiles</taxon>
        <taxon>Ochrophyta</taxon>
        <taxon>Bacillariophyta</taxon>
        <taxon>Coscinodiscophyceae</taxon>
        <taxon>Thalassiosirophycidae</taxon>
        <taxon>Thalassiosirales</taxon>
        <taxon>Thalassiosiraceae</taxon>
        <taxon>Thalassiosira</taxon>
    </lineage>
</organism>
<dbReference type="AlphaFoldDB" id="K0R6Q5"/>
<proteinExistence type="predicted"/>
<reference evidence="2 3" key="1">
    <citation type="journal article" date="2012" name="Genome Biol.">
        <title>Genome and low-iron response of an oceanic diatom adapted to chronic iron limitation.</title>
        <authorList>
            <person name="Lommer M."/>
            <person name="Specht M."/>
            <person name="Roy A.S."/>
            <person name="Kraemer L."/>
            <person name="Andreson R."/>
            <person name="Gutowska M.A."/>
            <person name="Wolf J."/>
            <person name="Bergner S.V."/>
            <person name="Schilhabel M.B."/>
            <person name="Klostermeier U.C."/>
            <person name="Beiko R.G."/>
            <person name="Rosenstiel P."/>
            <person name="Hippler M."/>
            <person name="Laroche J."/>
        </authorList>
    </citation>
    <scope>NUCLEOTIDE SEQUENCE [LARGE SCALE GENOMIC DNA]</scope>
    <source>
        <strain evidence="2 3">CCMP1005</strain>
    </source>
</reference>
<evidence type="ECO:0000313" key="2">
    <source>
        <dbReference type="EMBL" id="EJK48550.1"/>
    </source>
</evidence>
<evidence type="ECO:0000256" key="1">
    <source>
        <dbReference type="SAM" id="MobiDB-lite"/>
    </source>
</evidence>
<name>K0R6Q5_THAOC</name>
<evidence type="ECO:0000313" key="3">
    <source>
        <dbReference type="Proteomes" id="UP000266841"/>
    </source>
</evidence>
<comment type="caution">
    <text evidence="2">The sequence shown here is derived from an EMBL/GenBank/DDBJ whole genome shotgun (WGS) entry which is preliminary data.</text>
</comment>
<dbReference type="Proteomes" id="UP000266841">
    <property type="component" value="Unassembled WGS sequence"/>
</dbReference>
<keyword evidence="3" id="KW-1185">Reference proteome</keyword>
<feature type="compositionally biased region" description="Basic and acidic residues" evidence="1">
    <location>
        <begin position="38"/>
        <end position="61"/>
    </location>
</feature>